<keyword evidence="3" id="KW-0805">Transcription regulation</keyword>
<proteinExistence type="predicted"/>
<evidence type="ECO:0000256" key="1">
    <source>
        <dbReference type="ARBA" id="ARBA00022574"/>
    </source>
</evidence>
<dbReference type="Pfam" id="PF00400">
    <property type="entry name" value="WD40"/>
    <property type="match status" value="2"/>
</dbReference>
<accession>A0A9K3KLK1</accession>
<feature type="compositionally biased region" description="Polar residues" evidence="6">
    <location>
        <begin position="482"/>
        <end position="513"/>
    </location>
</feature>
<evidence type="ECO:0000256" key="3">
    <source>
        <dbReference type="ARBA" id="ARBA00023015"/>
    </source>
</evidence>
<feature type="compositionally biased region" description="Basic and acidic residues" evidence="6">
    <location>
        <begin position="626"/>
        <end position="637"/>
    </location>
</feature>
<feature type="repeat" description="WD" evidence="5">
    <location>
        <begin position="221"/>
        <end position="254"/>
    </location>
</feature>
<gene>
    <name evidence="7" type="ORF">IV203_005034</name>
</gene>
<feature type="compositionally biased region" description="Basic and acidic residues" evidence="6">
    <location>
        <begin position="549"/>
        <end position="561"/>
    </location>
</feature>
<feature type="region of interest" description="Disordered" evidence="6">
    <location>
        <begin position="38"/>
        <end position="61"/>
    </location>
</feature>
<dbReference type="InterPro" id="IPR051243">
    <property type="entry name" value="PcG_WD-repeat"/>
</dbReference>
<keyword evidence="4" id="KW-0804">Transcription</keyword>
<reference evidence="7" key="2">
    <citation type="submission" date="2021-04" db="EMBL/GenBank/DDBJ databases">
        <authorList>
            <person name="Podell S."/>
        </authorList>
    </citation>
    <scope>NUCLEOTIDE SEQUENCE</scope>
    <source>
        <strain evidence="7">Hildebrandi</strain>
    </source>
</reference>
<dbReference type="EMBL" id="JAGRRH010000021">
    <property type="protein sequence ID" value="KAG7345967.1"/>
    <property type="molecule type" value="Genomic_DNA"/>
</dbReference>
<dbReference type="AlphaFoldDB" id="A0A9K3KLK1"/>
<evidence type="ECO:0000313" key="8">
    <source>
        <dbReference type="Proteomes" id="UP000693970"/>
    </source>
</evidence>
<reference evidence="7" key="1">
    <citation type="journal article" date="2021" name="Sci. Rep.">
        <title>Diploid genomic architecture of Nitzschia inconspicua, an elite biomass production diatom.</title>
        <authorList>
            <person name="Oliver A."/>
            <person name="Podell S."/>
            <person name="Pinowska A."/>
            <person name="Traller J.C."/>
            <person name="Smith S.R."/>
            <person name="McClure R."/>
            <person name="Beliaev A."/>
            <person name="Bohutskyi P."/>
            <person name="Hill E.A."/>
            <person name="Rabines A."/>
            <person name="Zheng H."/>
            <person name="Allen L.Z."/>
            <person name="Kuo A."/>
            <person name="Grigoriev I.V."/>
            <person name="Allen A.E."/>
            <person name="Hazlebeck D."/>
            <person name="Allen E.E."/>
        </authorList>
    </citation>
    <scope>NUCLEOTIDE SEQUENCE</scope>
    <source>
        <strain evidence="7">Hildebrandi</strain>
    </source>
</reference>
<keyword evidence="2" id="KW-0677">Repeat</keyword>
<evidence type="ECO:0000313" key="7">
    <source>
        <dbReference type="EMBL" id="KAG7345967.1"/>
    </source>
</evidence>
<evidence type="ECO:0000256" key="4">
    <source>
        <dbReference type="ARBA" id="ARBA00023163"/>
    </source>
</evidence>
<evidence type="ECO:0000256" key="6">
    <source>
        <dbReference type="SAM" id="MobiDB-lite"/>
    </source>
</evidence>
<feature type="region of interest" description="Disordered" evidence="6">
    <location>
        <begin position="705"/>
        <end position="742"/>
    </location>
</feature>
<feature type="region of interest" description="Disordered" evidence="6">
    <location>
        <begin position="479"/>
        <end position="583"/>
    </location>
</feature>
<dbReference type="OrthoDB" id="48792at2759"/>
<dbReference type="PROSITE" id="PS50082">
    <property type="entry name" value="WD_REPEATS_2"/>
    <property type="match status" value="1"/>
</dbReference>
<dbReference type="PROSITE" id="PS50294">
    <property type="entry name" value="WD_REPEATS_REGION"/>
    <property type="match status" value="1"/>
</dbReference>
<dbReference type="SMART" id="SM00320">
    <property type="entry name" value="WD40"/>
    <property type="match status" value="5"/>
</dbReference>
<feature type="compositionally biased region" description="Acidic residues" evidence="6">
    <location>
        <begin position="721"/>
        <end position="730"/>
    </location>
</feature>
<dbReference type="PANTHER" id="PTHR10253">
    <property type="entry name" value="POLYCOMB PROTEIN"/>
    <property type="match status" value="1"/>
</dbReference>
<dbReference type="PROSITE" id="PS00678">
    <property type="entry name" value="WD_REPEATS_1"/>
    <property type="match status" value="1"/>
</dbReference>
<keyword evidence="8" id="KW-1185">Reference proteome</keyword>
<protein>
    <submittedName>
        <fullName evidence="7">WD40 repeat-containing protein</fullName>
    </submittedName>
</protein>
<dbReference type="Proteomes" id="UP000693970">
    <property type="component" value="Unassembled WGS sequence"/>
</dbReference>
<feature type="compositionally biased region" description="Acidic residues" evidence="6">
    <location>
        <begin position="534"/>
        <end position="545"/>
    </location>
</feature>
<keyword evidence="1 5" id="KW-0853">WD repeat</keyword>
<name>A0A9K3KLK1_9STRA</name>
<feature type="compositionally biased region" description="Basic and acidic residues" evidence="6">
    <location>
        <begin position="514"/>
        <end position="523"/>
    </location>
</feature>
<evidence type="ECO:0000256" key="5">
    <source>
        <dbReference type="PROSITE-ProRule" id="PRU00221"/>
    </source>
</evidence>
<feature type="compositionally biased region" description="Low complexity" evidence="6">
    <location>
        <begin position="49"/>
        <end position="58"/>
    </location>
</feature>
<feature type="compositionally biased region" description="Polar residues" evidence="6">
    <location>
        <begin position="641"/>
        <end position="650"/>
    </location>
</feature>
<organism evidence="7 8">
    <name type="scientific">Nitzschia inconspicua</name>
    <dbReference type="NCBI Taxonomy" id="303405"/>
    <lineage>
        <taxon>Eukaryota</taxon>
        <taxon>Sar</taxon>
        <taxon>Stramenopiles</taxon>
        <taxon>Ochrophyta</taxon>
        <taxon>Bacillariophyta</taxon>
        <taxon>Bacillariophyceae</taxon>
        <taxon>Bacillariophycidae</taxon>
        <taxon>Bacillariales</taxon>
        <taxon>Bacillariaceae</taxon>
        <taxon>Nitzschia</taxon>
    </lineage>
</organism>
<evidence type="ECO:0000256" key="2">
    <source>
        <dbReference type="ARBA" id="ARBA00022737"/>
    </source>
</evidence>
<dbReference type="InterPro" id="IPR001680">
    <property type="entry name" value="WD40_rpt"/>
</dbReference>
<sequence length="742" mass="81935">MSSFQLIQNELCASTSTTGGLRCIVFCPYQSMSVDDDRTKRSEIASHRSSSSSSSSNNNKRDPPNYYSFAACGGKQVFVYDIPVVQMTTTTTTTATTTVGKDCGKFDLRQIYKTEDDQEDYYSICFGQRRRYSRKTSLSEHQDVLCVGGAGAKIAIVSLQDGQLIKTLLGCARSIFDLQVCPKTTSQQQNNNNLLCSASNGDVRIWNLDSFACVAIFGGPPDGHVGNIYSVAWHPLGTKIASGGEDGKVSVWNVLKPQSSGKRGQRNKLAAKFLDETVAASAMTEHHSPGIETIPSFQDRCQFNPNCQRYAALNVGDLSMYHRTGDIHSREWMGQDDRAIVKEIDCLMWLGYDDEALLLSKGMRCDTIMMWKPFEDPTTTTPSSKRTNNDDFKLTMEASNIIKIFRHKQFRSGCRELIRFDVTWATGTSPPTLAVGNSDGDIHVWNLESDWTTNQNASQILSLREANTEEGQIAVVEDNADETSSVQLLSNTSSTKDSASRSNETINQPSSKTIDIKSTDKAHPQAGKSCEDAIVIDDDDDDDESVIVLEKDRGGEVDLHPKGSAKGVGSETDPIELVSDDPPSINTVFSSRTAAVPTASKTDDSLNTEKTGDESTFLQDHHRKRPAAEKDDVDSRCKVPRNNSKQQQQPARIYNLIRQVSFSPDGNIMVACDAGGNIFQWQRPFMCPKTKTELALEYYDASCNGNEDDMEEETYHHSSSDDDDEIEDVPLPDFSTSNRASL</sequence>
<dbReference type="InterPro" id="IPR019775">
    <property type="entry name" value="WD40_repeat_CS"/>
</dbReference>
<feature type="region of interest" description="Disordered" evidence="6">
    <location>
        <begin position="596"/>
        <end position="650"/>
    </location>
</feature>
<comment type="caution">
    <text evidence="7">The sequence shown here is derived from an EMBL/GenBank/DDBJ whole genome shotgun (WGS) entry which is preliminary data.</text>
</comment>